<evidence type="ECO:0000256" key="6">
    <source>
        <dbReference type="SAM" id="MobiDB-lite"/>
    </source>
</evidence>
<dbReference type="InterPro" id="IPR003175">
    <property type="entry name" value="CDI_dom"/>
</dbReference>
<protein>
    <recommendedName>
        <fullName evidence="7">Cyclin-dependent kinase inhibitor domain-containing protein</fullName>
    </recommendedName>
</protein>
<keyword evidence="4" id="KW-0539">Nucleus</keyword>
<keyword evidence="3" id="KW-0649">Protein kinase inhibitor</keyword>
<feature type="compositionally biased region" description="Low complexity" evidence="6">
    <location>
        <begin position="179"/>
        <end position="188"/>
    </location>
</feature>
<comment type="subcellular location">
    <subcellularLocation>
        <location evidence="1">Nucleus</location>
    </subcellularLocation>
</comment>
<evidence type="ECO:0000259" key="7">
    <source>
        <dbReference type="Pfam" id="PF02234"/>
    </source>
</evidence>
<dbReference type="GO" id="GO:0004861">
    <property type="term" value="F:cyclin-dependent protein serine/threonine kinase inhibitor activity"/>
    <property type="evidence" value="ECO:0007669"/>
    <property type="project" value="InterPro"/>
</dbReference>
<feature type="compositionally biased region" description="Basic and acidic residues" evidence="6">
    <location>
        <begin position="222"/>
        <end position="232"/>
    </location>
</feature>
<dbReference type="GO" id="GO:0005634">
    <property type="term" value="C:nucleus"/>
    <property type="evidence" value="ECO:0007669"/>
    <property type="project" value="UniProtKB-SubCell"/>
</dbReference>
<dbReference type="Pfam" id="PF02234">
    <property type="entry name" value="CDI"/>
    <property type="match status" value="1"/>
</dbReference>
<dbReference type="PANTHER" id="PTHR10265:SF45">
    <property type="entry name" value="DACAPO"/>
    <property type="match status" value="1"/>
</dbReference>
<feature type="domain" description="Cyclin-dependent kinase inhibitor" evidence="7">
    <location>
        <begin position="54"/>
        <end position="102"/>
    </location>
</feature>
<evidence type="ECO:0000313" key="8">
    <source>
        <dbReference type="EMBL" id="KAK7085628.1"/>
    </source>
</evidence>
<proteinExistence type="inferred from homology"/>
<comment type="caution">
    <text evidence="8">The sequence shown here is derived from an EMBL/GenBank/DDBJ whole genome shotgun (WGS) entry which is preliminary data.</text>
</comment>
<evidence type="ECO:0000256" key="5">
    <source>
        <dbReference type="ARBA" id="ARBA00023306"/>
    </source>
</evidence>
<feature type="compositionally biased region" description="Polar residues" evidence="6">
    <location>
        <begin position="189"/>
        <end position="221"/>
    </location>
</feature>
<feature type="region of interest" description="Disordered" evidence="6">
    <location>
        <begin position="179"/>
        <end position="286"/>
    </location>
</feature>
<keyword evidence="5" id="KW-0131">Cell cycle</keyword>
<dbReference type="AlphaFoldDB" id="A0AAN9AEB4"/>
<dbReference type="InterPro" id="IPR044898">
    <property type="entry name" value="CDI_dom_sf"/>
</dbReference>
<organism evidence="8 9">
    <name type="scientific">Halocaridina rubra</name>
    <name type="common">Hawaiian red shrimp</name>
    <dbReference type="NCBI Taxonomy" id="373956"/>
    <lineage>
        <taxon>Eukaryota</taxon>
        <taxon>Metazoa</taxon>
        <taxon>Ecdysozoa</taxon>
        <taxon>Arthropoda</taxon>
        <taxon>Crustacea</taxon>
        <taxon>Multicrustacea</taxon>
        <taxon>Malacostraca</taxon>
        <taxon>Eumalacostraca</taxon>
        <taxon>Eucarida</taxon>
        <taxon>Decapoda</taxon>
        <taxon>Pleocyemata</taxon>
        <taxon>Caridea</taxon>
        <taxon>Atyoidea</taxon>
        <taxon>Atyidae</taxon>
        <taxon>Halocaridina</taxon>
    </lineage>
</organism>
<dbReference type="PANTHER" id="PTHR10265">
    <property type="entry name" value="CYCLIN-DEPENDENT KINASE INHIBITOR 1"/>
    <property type="match status" value="1"/>
</dbReference>
<keyword evidence="9" id="KW-1185">Reference proteome</keyword>
<dbReference type="Proteomes" id="UP001381693">
    <property type="component" value="Unassembled WGS sequence"/>
</dbReference>
<comment type="similarity">
    <text evidence="2">Belongs to the CDI family.</text>
</comment>
<sequence length="286" mass="31809">MRGLCFEEIAMSTRIAFPTYLGCRMSELRRHLSHSPTTPNEERSVQQAAQVRRNLFGPIDHDENLKFVQDELSKIAQNDMKKWNFDFESEKPKEGRYSWEPVVEGVPQAYEMRRLNYLGNKCDVGSTPATFTSSSSSSQLSTPSSSSSSLPNIVTLSVPESSTTTTATTLQTIALIKTASTTSSSSSSDKPTLNTNQPSCSKDTTKTSEQIRAVKQCNNRDFNLDTKSERRSRTLSPASVKNNRPKAAQPKLTTFLKIRKAKRSANTKLEDDQPPALVKRTKTTTS</sequence>
<accession>A0AAN9AEB4</accession>
<gene>
    <name evidence="8" type="ORF">SK128_009650</name>
</gene>
<reference evidence="8 9" key="1">
    <citation type="submission" date="2023-11" db="EMBL/GenBank/DDBJ databases">
        <title>Halocaridina rubra genome assembly.</title>
        <authorList>
            <person name="Smith C."/>
        </authorList>
    </citation>
    <scope>NUCLEOTIDE SEQUENCE [LARGE SCALE GENOMIC DNA]</scope>
    <source>
        <strain evidence="8">EP-1</strain>
        <tissue evidence="8">Whole</tissue>
    </source>
</reference>
<dbReference type="Gene3D" id="4.10.365.10">
    <property type="entry name" value="p27"/>
    <property type="match status" value="1"/>
</dbReference>
<evidence type="ECO:0000256" key="2">
    <source>
        <dbReference type="ARBA" id="ARBA00006726"/>
    </source>
</evidence>
<dbReference type="GO" id="GO:0051726">
    <property type="term" value="P:regulation of cell cycle"/>
    <property type="evidence" value="ECO:0007669"/>
    <property type="project" value="InterPro"/>
</dbReference>
<dbReference type="EMBL" id="JAXCGZ010000710">
    <property type="protein sequence ID" value="KAK7085628.1"/>
    <property type="molecule type" value="Genomic_DNA"/>
</dbReference>
<evidence type="ECO:0000256" key="1">
    <source>
        <dbReference type="ARBA" id="ARBA00004123"/>
    </source>
</evidence>
<name>A0AAN9AEB4_HALRR</name>
<feature type="region of interest" description="Disordered" evidence="6">
    <location>
        <begin position="128"/>
        <end position="152"/>
    </location>
</feature>
<evidence type="ECO:0000313" key="9">
    <source>
        <dbReference type="Proteomes" id="UP001381693"/>
    </source>
</evidence>
<evidence type="ECO:0000256" key="4">
    <source>
        <dbReference type="ARBA" id="ARBA00023242"/>
    </source>
</evidence>
<evidence type="ECO:0000256" key="3">
    <source>
        <dbReference type="ARBA" id="ARBA00023013"/>
    </source>
</evidence>